<keyword evidence="10" id="KW-1185">Reference proteome</keyword>
<dbReference type="PANTHER" id="PTHR45663:SF11">
    <property type="entry name" value="GEO12009P1"/>
    <property type="match status" value="1"/>
</dbReference>
<evidence type="ECO:0000256" key="3">
    <source>
        <dbReference type="ARBA" id="ARBA00022982"/>
    </source>
</evidence>
<dbReference type="CDD" id="cd02956">
    <property type="entry name" value="ybbN"/>
    <property type="match status" value="1"/>
</dbReference>
<keyword evidence="5" id="KW-0676">Redox-active center</keyword>
<feature type="compositionally biased region" description="Acidic residues" evidence="7">
    <location>
        <begin position="167"/>
        <end position="177"/>
    </location>
</feature>
<dbReference type="FunCoup" id="A0A4R5CRP0">
    <property type="interactions" value="5"/>
</dbReference>
<evidence type="ECO:0000256" key="1">
    <source>
        <dbReference type="ARBA" id="ARBA00008987"/>
    </source>
</evidence>
<dbReference type="Gene3D" id="3.40.30.10">
    <property type="entry name" value="Glutaredoxin"/>
    <property type="match status" value="1"/>
</dbReference>
<dbReference type="InParanoid" id="A0A4R5CRP0"/>
<organism evidence="9 10">
    <name type="scientific">Jiangella asiatica</name>
    <dbReference type="NCBI Taxonomy" id="2530372"/>
    <lineage>
        <taxon>Bacteria</taxon>
        <taxon>Bacillati</taxon>
        <taxon>Actinomycetota</taxon>
        <taxon>Actinomycetes</taxon>
        <taxon>Jiangellales</taxon>
        <taxon>Jiangellaceae</taxon>
        <taxon>Jiangella</taxon>
    </lineage>
</organism>
<dbReference type="GO" id="GO:0006950">
    <property type="term" value="P:response to stress"/>
    <property type="evidence" value="ECO:0007669"/>
    <property type="project" value="UniProtKB-ARBA"/>
</dbReference>
<comment type="caution">
    <text evidence="9">The sequence shown here is derived from an EMBL/GenBank/DDBJ whole genome shotgun (WGS) entry which is preliminary data.</text>
</comment>
<evidence type="ECO:0000256" key="7">
    <source>
        <dbReference type="SAM" id="MobiDB-lite"/>
    </source>
</evidence>
<feature type="compositionally biased region" description="Low complexity" evidence="7">
    <location>
        <begin position="156"/>
        <end position="166"/>
    </location>
</feature>
<evidence type="ECO:0000256" key="4">
    <source>
        <dbReference type="ARBA" id="ARBA00023157"/>
    </source>
</evidence>
<dbReference type="GO" id="GO:0015035">
    <property type="term" value="F:protein-disulfide reductase activity"/>
    <property type="evidence" value="ECO:0007669"/>
    <property type="project" value="UniProtKB-UniRule"/>
</dbReference>
<feature type="region of interest" description="Disordered" evidence="7">
    <location>
        <begin position="156"/>
        <end position="179"/>
    </location>
</feature>
<evidence type="ECO:0000256" key="5">
    <source>
        <dbReference type="ARBA" id="ARBA00023284"/>
    </source>
</evidence>
<dbReference type="RefSeq" id="WP_131899869.1">
    <property type="nucleotide sequence ID" value="NZ_SMKZ01000050.1"/>
</dbReference>
<feature type="domain" description="Thioredoxin" evidence="8">
    <location>
        <begin position="15"/>
        <end position="142"/>
    </location>
</feature>
<dbReference type="InterPro" id="IPR005746">
    <property type="entry name" value="Thioredoxin"/>
</dbReference>
<dbReference type="InterPro" id="IPR036249">
    <property type="entry name" value="Thioredoxin-like_sf"/>
</dbReference>
<evidence type="ECO:0000259" key="8">
    <source>
        <dbReference type="PROSITE" id="PS51352"/>
    </source>
</evidence>
<dbReference type="InterPro" id="IPR017937">
    <property type="entry name" value="Thioredoxin_CS"/>
</dbReference>
<evidence type="ECO:0000256" key="6">
    <source>
        <dbReference type="NCBIfam" id="TIGR01068"/>
    </source>
</evidence>
<dbReference type="SUPFAM" id="SSF52833">
    <property type="entry name" value="Thioredoxin-like"/>
    <property type="match status" value="1"/>
</dbReference>
<reference evidence="9 10" key="1">
    <citation type="submission" date="2019-03" db="EMBL/GenBank/DDBJ databases">
        <title>Draft genome sequences of novel Actinobacteria.</title>
        <authorList>
            <person name="Sahin N."/>
            <person name="Ay H."/>
            <person name="Saygin H."/>
        </authorList>
    </citation>
    <scope>NUCLEOTIDE SEQUENCE [LARGE SCALE GENOMIC DNA]</scope>
    <source>
        <strain evidence="9 10">5K138</strain>
    </source>
</reference>
<dbReference type="Gene3D" id="1.25.40.10">
    <property type="entry name" value="Tetratricopeptide repeat domain"/>
    <property type="match status" value="1"/>
</dbReference>
<dbReference type="PROSITE" id="PS51352">
    <property type="entry name" value="THIOREDOXIN_2"/>
    <property type="match status" value="1"/>
</dbReference>
<proteinExistence type="inferred from homology"/>
<dbReference type="OrthoDB" id="5181746at2"/>
<keyword evidence="4" id="KW-1015">Disulfide bond</keyword>
<comment type="similarity">
    <text evidence="1">Belongs to the thioredoxin family.</text>
</comment>
<dbReference type="PROSITE" id="PS00194">
    <property type="entry name" value="THIOREDOXIN_1"/>
    <property type="match status" value="1"/>
</dbReference>
<dbReference type="Proteomes" id="UP000294739">
    <property type="component" value="Unassembled WGS sequence"/>
</dbReference>
<evidence type="ECO:0000313" key="9">
    <source>
        <dbReference type="EMBL" id="TDE00395.1"/>
    </source>
</evidence>
<gene>
    <name evidence="9" type="primary">trxA</name>
    <name evidence="9" type="ORF">E1269_25475</name>
</gene>
<evidence type="ECO:0000256" key="2">
    <source>
        <dbReference type="ARBA" id="ARBA00022448"/>
    </source>
</evidence>
<protein>
    <recommendedName>
        <fullName evidence="6">Thioredoxin</fullName>
    </recommendedName>
</protein>
<dbReference type="AlphaFoldDB" id="A0A4R5CRP0"/>
<dbReference type="FunFam" id="3.40.30.10:FF:000001">
    <property type="entry name" value="Thioredoxin"/>
    <property type="match status" value="1"/>
</dbReference>
<evidence type="ECO:0000313" key="10">
    <source>
        <dbReference type="Proteomes" id="UP000294739"/>
    </source>
</evidence>
<dbReference type="Pfam" id="PF00085">
    <property type="entry name" value="Thioredoxin"/>
    <property type="match status" value="1"/>
</dbReference>
<dbReference type="EMBL" id="SMKZ01000050">
    <property type="protein sequence ID" value="TDE00395.1"/>
    <property type="molecule type" value="Genomic_DNA"/>
</dbReference>
<dbReference type="PANTHER" id="PTHR45663">
    <property type="entry name" value="GEO12009P1"/>
    <property type="match status" value="1"/>
</dbReference>
<keyword evidence="3" id="KW-0249">Electron transport</keyword>
<dbReference type="InterPro" id="IPR013766">
    <property type="entry name" value="Thioredoxin_domain"/>
</dbReference>
<keyword evidence="2" id="KW-0813">Transport</keyword>
<dbReference type="NCBIfam" id="TIGR01068">
    <property type="entry name" value="thioredoxin"/>
    <property type="match status" value="1"/>
</dbReference>
<dbReference type="Pfam" id="PF14561">
    <property type="entry name" value="TPR_20"/>
    <property type="match status" value="1"/>
</dbReference>
<sequence>MSSQSFSRPGAVDLSALNAAQPQQQGRPAAGAGGFVIDVTEATFQSEVLTRSMSVPVVIDFWATWCEPCKTLSPILERLAAEYEGRFVLAKIDVDANQAIAQAAQVQSIPTIVAVLRGQLVPLFQGAIPEAQAKQVIDQLLQMAVANGVAGRADPIPGAGPAADAADAADAEPQEEPSDPRFDAAYEAINAGDFDKAAAAYQAVLAESPADAEAKAGLAQVDLLRRTAGVDDAAARVRADAEPTDVDAQLLVADLDVATGDVEAAFDRLIGTVRRVFGDDRERVRSRVVELFEVIGPADPRVAKARSALANALF</sequence>
<dbReference type="GO" id="GO:0005737">
    <property type="term" value="C:cytoplasm"/>
    <property type="evidence" value="ECO:0007669"/>
    <property type="project" value="TreeGrafter"/>
</dbReference>
<name>A0A4R5CRP0_9ACTN</name>
<accession>A0A4R5CRP0</accession>
<dbReference type="InterPro" id="IPR011990">
    <property type="entry name" value="TPR-like_helical_dom_sf"/>
</dbReference>